<gene>
    <name evidence="2" type="ORF">SRS1_15201</name>
</gene>
<feature type="compositionally biased region" description="Polar residues" evidence="1">
    <location>
        <begin position="313"/>
        <end position="324"/>
    </location>
</feature>
<feature type="region of interest" description="Disordered" evidence="1">
    <location>
        <begin position="1"/>
        <end position="198"/>
    </location>
</feature>
<organism evidence="2 3">
    <name type="scientific">Sporisorium reilianum f. sp. reilianum</name>
    <dbReference type="NCBI Taxonomy" id="72559"/>
    <lineage>
        <taxon>Eukaryota</taxon>
        <taxon>Fungi</taxon>
        <taxon>Dikarya</taxon>
        <taxon>Basidiomycota</taxon>
        <taxon>Ustilaginomycotina</taxon>
        <taxon>Ustilaginomycetes</taxon>
        <taxon>Ustilaginales</taxon>
        <taxon>Ustilaginaceae</taxon>
        <taxon>Sporisorium</taxon>
    </lineage>
</organism>
<feature type="region of interest" description="Disordered" evidence="1">
    <location>
        <begin position="255"/>
        <end position="419"/>
    </location>
</feature>
<evidence type="ECO:0000313" key="2">
    <source>
        <dbReference type="EMBL" id="SJX64770.1"/>
    </source>
</evidence>
<dbReference type="EMBL" id="LT795067">
    <property type="protein sequence ID" value="SJX64770.1"/>
    <property type="molecule type" value="Genomic_DNA"/>
</dbReference>
<feature type="compositionally biased region" description="Basic and acidic residues" evidence="1">
    <location>
        <begin position="340"/>
        <end position="357"/>
    </location>
</feature>
<feature type="compositionally biased region" description="Basic and acidic residues" evidence="1">
    <location>
        <begin position="12"/>
        <end position="25"/>
    </location>
</feature>
<protein>
    <submittedName>
        <fullName evidence="2">Uncharacterized protein</fullName>
    </submittedName>
</protein>
<dbReference type="Proteomes" id="UP000239563">
    <property type="component" value="Chromosome XIV"/>
</dbReference>
<evidence type="ECO:0000313" key="3">
    <source>
        <dbReference type="Proteomes" id="UP000239563"/>
    </source>
</evidence>
<name>A0A2N8UJ17_9BASI</name>
<feature type="compositionally biased region" description="Polar residues" evidence="1">
    <location>
        <begin position="160"/>
        <end position="184"/>
    </location>
</feature>
<proteinExistence type="predicted"/>
<feature type="compositionally biased region" description="Polar residues" evidence="1">
    <location>
        <begin position="358"/>
        <end position="381"/>
    </location>
</feature>
<evidence type="ECO:0000256" key="1">
    <source>
        <dbReference type="SAM" id="MobiDB-lite"/>
    </source>
</evidence>
<sequence>MKAIFSSFGRRVNVDRGQDSVESPRKPSPSSVTQPRVIYSSYGTPGGNIGDAPAKAVGHRVSPINESTTSAWASRFSGSPRGTPPHRRKGGAEQNDDDTATSSRPPHPPSSYREPSRQMPSTGATARGLVRKWSVASKRGSSPSDPRVSGSEPTLAKLHPSSTDLGSPSRTPVSSDRAQTSTHVPNHGPIGATSASPATQGVAGADISVMTSAQLASRLNELAVANADGLLTDDEYRTLRQAVFHQMLRADQQSMAAPTDTGLTGIGLPARDRHPDVAATNTTPNGNGHLSVDLPHAGSSQGHGDQRPLSIHSARSGTSSSFHNVGQLFRTRRQNSQDSHSAHDASSRSAPMRRDSEGVSSQLSSGDGHSQRASSFRTQHSAAGKSLSRMSTLGRMRAGSQARREQAETAARDMEDAFSAERTARSLRAVSLYDAGSATLSIGGSAPQDKSPTSLRADVAPSTMYGAEYVDKSSSEIQAEMGVVLAEGNRMLGTFTVLEDTLLAKHASLDPLSVRRLIDTLRDSNPSACISSLALPDRVPPPSSYRPPPTATKAVHALAHDATELTASTEVAKLHTELASIYTQKAAVVRRYQDRLAFLQSKLRSAAIREGLR</sequence>
<feature type="compositionally biased region" description="Basic and acidic residues" evidence="1">
    <location>
        <begin position="402"/>
        <end position="415"/>
    </location>
</feature>
<reference evidence="2 3" key="1">
    <citation type="submission" date="2017-02" db="EMBL/GenBank/DDBJ databases">
        <authorList>
            <person name="Peterson S.W."/>
        </authorList>
    </citation>
    <scope>NUCLEOTIDE SEQUENCE [LARGE SCALE GENOMIC DNA]</scope>
    <source>
        <strain evidence="2 3">SRS1_H2-8</strain>
    </source>
</reference>
<feature type="compositionally biased region" description="Polar residues" evidence="1">
    <location>
        <begin position="279"/>
        <end position="288"/>
    </location>
</feature>
<dbReference type="AlphaFoldDB" id="A0A2N8UJ17"/>
<accession>A0A2N8UJ17</accession>